<keyword evidence="1" id="KW-0433">Leucine-rich repeat</keyword>
<feature type="compositionally biased region" description="Low complexity" evidence="3">
    <location>
        <begin position="287"/>
        <end position="316"/>
    </location>
</feature>
<organism evidence="4 5">
    <name type="scientific">Puccinia striiformis f. sp. tritici PST-78</name>
    <dbReference type="NCBI Taxonomy" id="1165861"/>
    <lineage>
        <taxon>Eukaryota</taxon>
        <taxon>Fungi</taxon>
        <taxon>Dikarya</taxon>
        <taxon>Basidiomycota</taxon>
        <taxon>Pucciniomycotina</taxon>
        <taxon>Pucciniomycetes</taxon>
        <taxon>Pucciniales</taxon>
        <taxon>Pucciniaceae</taxon>
        <taxon>Puccinia</taxon>
    </lineage>
</organism>
<dbReference type="OrthoDB" id="1517790at2759"/>
<feature type="compositionally biased region" description="Low complexity" evidence="3">
    <location>
        <begin position="343"/>
        <end position="361"/>
    </location>
</feature>
<evidence type="ECO:0000256" key="2">
    <source>
        <dbReference type="ARBA" id="ARBA00022737"/>
    </source>
</evidence>
<gene>
    <name evidence="4" type="ORF">PSTG_06526</name>
</gene>
<feature type="compositionally biased region" description="Basic and acidic residues" evidence="3">
    <location>
        <begin position="997"/>
        <end position="1007"/>
    </location>
</feature>
<dbReference type="InterPro" id="IPR003591">
    <property type="entry name" value="Leu-rich_rpt_typical-subtyp"/>
</dbReference>
<dbReference type="SMART" id="SM00365">
    <property type="entry name" value="LRR_SD22"/>
    <property type="match status" value="6"/>
</dbReference>
<feature type="compositionally biased region" description="Polar residues" evidence="3">
    <location>
        <begin position="331"/>
        <end position="342"/>
    </location>
</feature>
<dbReference type="InterPro" id="IPR032675">
    <property type="entry name" value="LRR_dom_sf"/>
</dbReference>
<feature type="compositionally biased region" description="Low complexity" evidence="3">
    <location>
        <begin position="25"/>
        <end position="38"/>
    </location>
</feature>
<keyword evidence="2" id="KW-0677">Repeat</keyword>
<dbReference type="SMART" id="SM00369">
    <property type="entry name" value="LRR_TYP"/>
    <property type="match status" value="8"/>
</dbReference>
<dbReference type="Proteomes" id="UP000054564">
    <property type="component" value="Unassembled WGS sequence"/>
</dbReference>
<feature type="compositionally biased region" description="Polar residues" evidence="3">
    <location>
        <begin position="480"/>
        <end position="505"/>
    </location>
</feature>
<sequence>MTETMRLPSFDGHSPTEKISSMTEAVSLSTSASSTVDDAQLSLTEADRVSMEDELMESESEPAELSQALETTSPGLEDDQLMSDAESEKSSDDLIEIEAAASKLESSSITAERCLVGAAQPQENEPTTSTELLIDQDGFLSKLEQSKTDTDLPSTLPVELLSQLSIDESSGVCKPPTPTELPAEHQAPMEAGPFSEADLLAESEVSLMEDELLIETEPLDQIQALDELELFVDLPPADHALSYSKPTSDFKSMAMGPSHQNKSLDVHIEDQPELLLNNDSKLRKPLSKSLIRPPSSSSSIPLPRSNNSLSIRSNLPQKSSYTIPPPRSKVPGSNYQSNGSTGSKSSIAKPTSSASSTTSSIRVSDKTIKSLKSSTSSTFKSTLSSGITKSRHPAAIALSKSTQNLRSTPAQPVTPSKPASSTTPSKPRSIIPSTPRSASRPPNSNNPTTPKSISRASSSINPTTPKSVSRPSSSIKKSQVAPSGETTISSNVDALNGSSAKSSQGFREMLAQAKRSRPKLPTVPNSPNPDSIPGQAQVPDQPETLDPWGFQPIEKTVEKAQRTGKLNVGSRMLSKVPAEIYAKLLSHTSIFHPSNRPSSAPNHAPQVSVDLKFSFDDDENKTTGVPWYETVDLVHLNMSLNELTELDDEFGGFEALTNCDLHCNQLTSLPYTFGLLTNLTILDLSSNQLSQFPVPILSLVNLIELNLSKNLLTQLWPLDWKPTLKKQLATAVKPPPIGDRSLGGDQSFNSMDQSFNSMDQPSTMTNSSFSHEEFCDQFPSSPKKSYPSKSDRPLVPEEGLQRSDRQPFPALRKLKLAGNKFKTANLFGPDRVQLPRNLQELDLTKNPLGKRIEVSSNLRNLRNLNKLNLSGCGLSDEIFWVDPEGEYDELENEEVGLFEHLTELDLTHNGIDSLEPLETFFDQHCAHHPRLDYVGLPHELVKLVNHHTQGTADVRVMIGHNFLRDEARRRRKMKIITAQSKPNNQTTEPVHIRAEIKANDDQDKEARTSPAEEIEETKPSSLVKPTLAPPNPTQTLLLKHHNQSTFSLNLNSLHLSELSENQEDYDNLTTKIDVKILNLSHNQFTKFPTGIISSFSSSLTMLNLSRNRMKSIDDDDHVYQLMMKIKLPELIEFNLSSNFLIGSLKPIINLLIKGFQCYKLKILDLSFNQFSSLEGLYDLLKLHEICDQNKESFLGLDKLVLEGNRISDINDLVRISTEIKDSNVEGGYKYIEEIRLSDNSIEQLPACLGYLPTKSLHVARNIFRFPARNLYDCAGGDVKILAWLRARN</sequence>
<dbReference type="Pfam" id="PF00560">
    <property type="entry name" value="LRR_1"/>
    <property type="match status" value="1"/>
</dbReference>
<feature type="region of interest" description="Disordered" evidence="3">
    <location>
        <begin position="277"/>
        <end position="544"/>
    </location>
</feature>
<dbReference type="GO" id="GO:0005737">
    <property type="term" value="C:cytoplasm"/>
    <property type="evidence" value="ECO:0007669"/>
    <property type="project" value="TreeGrafter"/>
</dbReference>
<evidence type="ECO:0000256" key="1">
    <source>
        <dbReference type="ARBA" id="ARBA00022614"/>
    </source>
</evidence>
<dbReference type="PANTHER" id="PTHR48051:SF46">
    <property type="entry name" value="LEUCINE RICH REPEAT-CONTAINING DOMAIN PROTEIN"/>
    <property type="match status" value="1"/>
</dbReference>
<feature type="region of interest" description="Disordered" evidence="3">
    <location>
        <begin position="1"/>
        <end position="92"/>
    </location>
</feature>
<feature type="compositionally biased region" description="Low complexity" evidence="3">
    <location>
        <begin position="779"/>
        <end position="788"/>
    </location>
</feature>
<dbReference type="EMBL" id="AJIL01000038">
    <property type="protein sequence ID" value="KNF00355.1"/>
    <property type="molecule type" value="Genomic_DNA"/>
</dbReference>
<dbReference type="PANTHER" id="PTHR48051">
    <property type="match status" value="1"/>
</dbReference>
<evidence type="ECO:0000313" key="4">
    <source>
        <dbReference type="EMBL" id="KNF00355.1"/>
    </source>
</evidence>
<dbReference type="Gene3D" id="3.80.10.10">
    <property type="entry name" value="Ribonuclease Inhibitor"/>
    <property type="match status" value="3"/>
</dbReference>
<keyword evidence="5" id="KW-1185">Reference proteome</keyword>
<feature type="compositionally biased region" description="Polar residues" evidence="3">
    <location>
        <begin position="399"/>
        <end position="411"/>
    </location>
</feature>
<feature type="compositionally biased region" description="Polar residues" evidence="3">
    <location>
        <begin position="744"/>
        <end position="769"/>
    </location>
</feature>
<evidence type="ECO:0000313" key="5">
    <source>
        <dbReference type="Proteomes" id="UP000054564"/>
    </source>
</evidence>
<dbReference type="InterPro" id="IPR050216">
    <property type="entry name" value="LRR_domain-containing"/>
</dbReference>
<feature type="compositionally biased region" description="Low complexity" evidence="3">
    <location>
        <begin position="462"/>
        <end position="478"/>
    </location>
</feature>
<evidence type="ECO:0008006" key="6">
    <source>
        <dbReference type="Google" id="ProtNLM"/>
    </source>
</evidence>
<feature type="compositionally biased region" description="Low complexity" evidence="3">
    <location>
        <begin position="413"/>
        <end position="454"/>
    </location>
</feature>
<accession>A0A0L0VMV1</accession>
<feature type="region of interest" description="Disordered" evidence="3">
    <location>
        <begin position="731"/>
        <end position="806"/>
    </location>
</feature>
<feature type="compositionally biased region" description="Basic and acidic residues" evidence="3">
    <location>
        <begin position="789"/>
        <end position="805"/>
    </location>
</feature>
<dbReference type="SUPFAM" id="SSF52058">
    <property type="entry name" value="L domain-like"/>
    <property type="match status" value="1"/>
</dbReference>
<feature type="region of interest" description="Disordered" evidence="3">
    <location>
        <begin position="997"/>
        <end position="1028"/>
    </location>
</feature>
<evidence type="ECO:0000256" key="3">
    <source>
        <dbReference type="SAM" id="MobiDB-lite"/>
    </source>
</evidence>
<proteinExistence type="predicted"/>
<name>A0A0L0VMV1_9BASI</name>
<dbReference type="PROSITE" id="PS51450">
    <property type="entry name" value="LRR"/>
    <property type="match status" value="6"/>
</dbReference>
<dbReference type="InterPro" id="IPR001611">
    <property type="entry name" value="Leu-rich_rpt"/>
</dbReference>
<feature type="compositionally biased region" description="Acidic residues" evidence="3">
    <location>
        <begin position="52"/>
        <end position="62"/>
    </location>
</feature>
<feature type="compositionally biased region" description="Low complexity" evidence="3">
    <location>
        <begin position="370"/>
        <end position="385"/>
    </location>
</feature>
<dbReference type="SUPFAM" id="SSF52047">
    <property type="entry name" value="RNI-like"/>
    <property type="match status" value="1"/>
</dbReference>
<comment type="caution">
    <text evidence="4">The sequence shown here is derived from an EMBL/GenBank/DDBJ whole genome shotgun (WGS) entry which is preliminary data.</text>
</comment>
<protein>
    <recommendedName>
        <fullName evidence="6">Adenylate cyclase</fullName>
    </recommendedName>
</protein>
<reference evidence="5" key="1">
    <citation type="submission" date="2014-03" db="EMBL/GenBank/DDBJ databases">
        <title>The Genome Sequence of Puccinia striiformis f. sp. tritici PST-78.</title>
        <authorList>
            <consortium name="The Broad Institute Genome Sequencing Platform"/>
            <person name="Cuomo C."/>
            <person name="Hulbert S."/>
            <person name="Chen X."/>
            <person name="Walker B."/>
            <person name="Young S.K."/>
            <person name="Zeng Q."/>
            <person name="Gargeya S."/>
            <person name="Fitzgerald M."/>
            <person name="Haas B."/>
            <person name="Abouelleil A."/>
            <person name="Alvarado L."/>
            <person name="Arachchi H.M."/>
            <person name="Berlin A.M."/>
            <person name="Chapman S.B."/>
            <person name="Goldberg J."/>
            <person name="Griggs A."/>
            <person name="Gujja S."/>
            <person name="Hansen M."/>
            <person name="Howarth C."/>
            <person name="Imamovic A."/>
            <person name="Larimer J."/>
            <person name="McCowan C."/>
            <person name="Montmayeur A."/>
            <person name="Murphy C."/>
            <person name="Neiman D."/>
            <person name="Pearson M."/>
            <person name="Priest M."/>
            <person name="Roberts A."/>
            <person name="Saif S."/>
            <person name="Shea T."/>
            <person name="Sisk P."/>
            <person name="Sykes S."/>
            <person name="Wortman J."/>
            <person name="Nusbaum C."/>
            <person name="Birren B."/>
        </authorList>
    </citation>
    <scope>NUCLEOTIDE SEQUENCE [LARGE SCALE GENOMIC DNA]</scope>
    <source>
        <strain evidence="5">race PST-78</strain>
    </source>
</reference>